<comment type="caution">
    <text evidence="1">The sequence shown here is derived from an EMBL/GenBank/DDBJ whole genome shotgun (WGS) entry which is preliminary data.</text>
</comment>
<proteinExistence type="predicted"/>
<protein>
    <submittedName>
        <fullName evidence="1">Uncharacterized protein</fullName>
    </submittedName>
</protein>
<dbReference type="Proteomes" id="UP000626109">
    <property type="component" value="Unassembled WGS sequence"/>
</dbReference>
<evidence type="ECO:0000313" key="2">
    <source>
        <dbReference type="Proteomes" id="UP000626109"/>
    </source>
</evidence>
<accession>A0A813JR85</accession>
<evidence type="ECO:0000313" key="1">
    <source>
        <dbReference type="EMBL" id="CAE8681529.1"/>
    </source>
</evidence>
<name>A0A813JR85_POLGL</name>
<dbReference type="AlphaFoldDB" id="A0A813JR85"/>
<sequence>DTVWNLKEKLQESFGKHAFMIKLIDGSNNKKKKKNNNNTTTTTTTTTTIITTTTTIPWFSK</sequence>
<dbReference type="EMBL" id="CAJNNW010025967">
    <property type="protein sequence ID" value="CAE8681529.1"/>
    <property type="molecule type" value="Genomic_DNA"/>
</dbReference>
<feature type="non-terminal residue" evidence="1">
    <location>
        <position position="1"/>
    </location>
</feature>
<gene>
    <name evidence="1" type="ORF">PGLA2088_LOCUS22475</name>
</gene>
<reference evidence="1" key="1">
    <citation type="submission" date="2021-02" db="EMBL/GenBank/DDBJ databases">
        <authorList>
            <person name="Dougan E. K."/>
            <person name="Rhodes N."/>
            <person name="Thang M."/>
            <person name="Chan C."/>
        </authorList>
    </citation>
    <scope>NUCLEOTIDE SEQUENCE</scope>
</reference>
<organism evidence="1 2">
    <name type="scientific">Polarella glacialis</name>
    <name type="common">Dinoflagellate</name>
    <dbReference type="NCBI Taxonomy" id="89957"/>
    <lineage>
        <taxon>Eukaryota</taxon>
        <taxon>Sar</taxon>
        <taxon>Alveolata</taxon>
        <taxon>Dinophyceae</taxon>
        <taxon>Suessiales</taxon>
        <taxon>Suessiaceae</taxon>
        <taxon>Polarella</taxon>
    </lineage>
</organism>